<name>N0E647_MOUSE</name>
<dbReference type="AGR" id="MGI:2385809"/>
<dbReference type="EMBL" id="HE864439">
    <property type="protein sequence ID" value="CCI79676.1"/>
    <property type="molecule type" value="mRNA"/>
</dbReference>
<gene>
    <name evidence="1 2" type="primary">Ly6g5b</name>
</gene>
<reference evidence="1" key="1">
    <citation type="journal article" date="2013" name="BMC Genomics">
        <title>Intron retention and transcript chimerism conserved across mammals: Ly6g5b and Csnk2b-Ly6g5b as examples.</title>
        <authorList>
            <person name="Hernandez-Torres F."/>
            <person name="Rastrojo A."/>
            <person name="Aguado B."/>
        </authorList>
    </citation>
    <scope>NUCLEOTIDE SEQUENCE</scope>
    <source>
        <tissue evidence="1">Brain</tissue>
    </source>
</reference>
<protein>
    <submittedName>
        <fullName evidence="1">Ly6g5b splicing isoform 707</fullName>
    </submittedName>
</protein>
<dbReference type="AlphaFoldDB" id="N0E647"/>
<evidence type="ECO:0000313" key="1">
    <source>
        <dbReference type="EMBL" id="CCI79676.1"/>
    </source>
</evidence>
<dbReference type="MGI" id="MGI:2385809">
    <property type="gene designation" value="Ly6g5b"/>
</dbReference>
<accession>N0E647</accession>
<proteinExistence type="evidence at transcript level"/>
<evidence type="ECO:0000313" key="2">
    <source>
        <dbReference type="MGI" id="MGI:2385809"/>
    </source>
</evidence>
<organism evidence="1">
    <name type="scientific">Mus musculus</name>
    <name type="common">Mouse</name>
    <dbReference type="NCBI Taxonomy" id="10090"/>
    <lineage>
        <taxon>Eukaryota</taxon>
        <taxon>Metazoa</taxon>
        <taxon>Chordata</taxon>
        <taxon>Craniata</taxon>
        <taxon>Vertebrata</taxon>
        <taxon>Euteleostomi</taxon>
        <taxon>Mammalia</taxon>
        <taxon>Eutheria</taxon>
        <taxon>Euarchontoglires</taxon>
        <taxon>Glires</taxon>
        <taxon>Rodentia</taxon>
        <taxon>Myomorpha</taxon>
        <taxon>Muroidea</taxon>
        <taxon>Muridae</taxon>
        <taxon>Murinae</taxon>
        <taxon>Mus</taxon>
        <taxon>Mus</taxon>
    </lineage>
</organism>
<sequence>MRARVLVGMLTMVGFAMGKGK</sequence>